<accession>A0ABN9T2I4</accession>
<dbReference type="InterPro" id="IPR036517">
    <property type="entry name" value="FF_domain_sf"/>
</dbReference>
<dbReference type="Gene3D" id="1.10.10.440">
    <property type="entry name" value="FF domain"/>
    <property type="match status" value="1"/>
</dbReference>
<feature type="compositionally biased region" description="Basic and acidic residues" evidence="2">
    <location>
        <begin position="228"/>
        <end position="241"/>
    </location>
</feature>
<dbReference type="Proteomes" id="UP001189429">
    <property type="component" value="Unassembled WGS sequence"/>
</dbReference>
<dbReference type="PANTHER" id="PTHR15377:SF3">
    <property type="entry name" value="WW DOMAIN-CONTAINING PROTEIN"/>
    <property type="match status" value="1"/>
</dbReference>
<reference evidence="4" key="1">
    <citation type="submission" date="2023-10" db="EMBL/GenBank/DDBJ databases">
        <authorList>
            <person name="Chen Y."/>
            <person name="Shah S."/>
            <person name="Dougan E. K."/>
            <person name="Thang M."/>
            <person name="Chan C."/>
        </authorList>
    </citation>
    <scope>NUCLEOTIDE SEQUENCE [LARGE SCALE GENOMIC DNA]</scope>
</reference>
<dbReference type="EMBL" id="CAUYUJ010014271">
    <property type="protein sequence ID" value="CAK0839119.1"/>
    <property type="molecule type" value="Genomic_DNA"/>
</dbReference>
<keyword evidence="1" id="KW-0677">Repeat</keyword>
<organism evidence="4 5">
    <name type="scientific">Prorocentrum cordatum</name>
    <dbReference type="NCBI Taxonomy" id="2364126"/>
    <lineage>
        <taxon>Eukaryota</taxon>
        <taxon>Sar</taxon>
        <taxon>Alveolata</taxon>
        <taxon>Dinophyceae</taxon>
        <taxon>Prorocentrales</taxon>
        <taxon>Prorocentraceae</taxon>
        <taxon>Prorocentrum</taxon>
    </lineage>
</organism>
<feature type="region of interest" description="Disordered" evidence="2">
    <location>
        <begin position="198"/>
        <end position="241"/>
    </location>
</feature>
<comment type="caution">
    <text evidence="4">The sequence shown here is derived from an EMBL/GenBank/DDBJ whole genome shotgun (WGS) entry which is preliminary data.</text>
</comment>
<feature type="domain" description="FF" evidence="3">
    <location>
        <begin position="10"/>
        <end position="49"/>
    </location>
</feature>
<dbReference type="InterPro" id="IPR045148">
    <property type="entry name" value="TCRG1-like"/>
</dbReference>
<dbReference type="SUPFAM" id="SSF81698">
    <property type="entry name" value="FF domain"/>
    <property type="match status" value="1"/>
</dbReference>
<proteinExistence type="predicted"/>
<evidence type="ECO:0000256" key="1">
    <source>
        <dbReference type="ARBA" id="ARBA00022737"/>
    </source>
</evidence>
<evidence type="ECO:0000256" key="2">
    <source>
        <dbReference type="SAM" id="MobiDB-lite"/>
    </source>
</evidence>
<dbReference type="PANTHER" id="PTHR15377">
    <property type="entry name" value="TRANSCRIPTION ELONGATION REGULATOR 1"/>
    <property type="match status" value="1"/>
</dbReference>
<dbReference type="Pfam" id="PF01846">
    <property type="entry name" value="FF"/>
    <property type="match status" value="1"/>
</dbReference>
<name>A0ABN9T2I4_9DINO</name>
<evidence type="ECO:0000259" key="3">
    <source>
        <dbReference type="Pfam" id="PF01846"/>
    </source>
</evidence>
<gene>
    <name evidence="4" type="ORF">PCOR1329_LOCUS34890</name>
</gene>
<keyword evidence="5" id="KW-1185">Reference proteome</keyword>
<sequence>MHRQENSQLSNFKQLLLEKGVRYEKWLPKLLHDKRFTAVPSAQRKALFEALAKRIDGEKRKEKATTKRSGKELFNELLEKADKQGIFQERTLEAAQRKLEKRFGSDEHWGALPARERDKAVSELFAERSKRLQQEREAEQREFRALVAHVLRGREDRPPLWRDVRKQLEKDERWGSSAISLVERERTYDQLSRELMAARKQRNQRQREDATELERTRKKRRLATAEGAGREQGIRDQARIH</sequence>
<dbReference type="InterPro" id="IPR002713">
    <property type="entry name" value="FF_domain"/>
</dbReference>
<evidence type="ECO:0000313" key="5">
    <source>
        <dbReference type="Proteomes" id="UP001189429"/>
    </source>
</evidence>
<feature type="compositionally biased region" description="Basic and acidic residues" evidence="2">
    <location>
        <begin position="205"/>
        <end position="215"/>
    </location>
</feature>
<protein>
    <recommendedName>
        <fullName evidence="3">FF domain-containing protein</fullName>
    </recommendedName>
</protein>
<evidence type="ECO:0000313" key="4">
    <source>
        <dbReference type="EMBL" id="CAK0839119.1"/>
    </source>
</evidence>